<dbReference type="AlphaFoldDB" id="A0A0N5AJM9"/>
<dbReference type="Proteomes" id="UP000046393">
    <property type="component" value="Unplaced"/>
</dbReference>
<keyword evidence="1" id="KW-1185">Reference proteome</keyword>
<accession>A0A0N5AJM9</accession>
<protein>
    <submittedName>
        <fullName evidence="2">Carn_acyltransf domain-containing protein</fullName>
    </submittedName>
</protein>
<reference evidence="2" key="1">
    <citation type="submission" date="2017-02" db="UniProtKB">
        <authorList>
            <consortium name="WormBaseParasite"/>
        </authorList>
    </citation>
    <scope>IDENTIFICATION</scope>
</reference>
<organism evidence="1 2">
    <name type="scientific">Syphacia muris</name>
    <dbReference type="NCBI Taxonomy" id="451379"/>
    <lineage>
        <taxon>Eukaryota</taxon>
        <taxon>Metazoa</taxon>
        <taxon>Ecdysozoa</taxon>
        <taxon>Nematoda</taxon>
        <taxon>Chromadorea</taxon>
        <taxon>Rhabditida</taxon>
        <taxon>Spirurina</taxon>
        <taxon>Oxyuridomorpha</taxon>
        <taxon>Oxyuroidea</taxon>
        <taxon>Oxyuridae</taxon>
        <taxon>Syphacia</taxon>
    </lineage>
</organism>
<name>A0A0N5AJM9_9BILA</name>
<evidence type="ECO:0000313" key="2">
    <source>
        <dbReference type="WBParaSite" id="SMUV_0000467401-mRNA-1"/>
    </source>
</evidence>
<dbReference type="WBParaSite" id="SMUV_0000467401-mRNA-1">
    <property type="protein sequence ID" value="SMUV_0000467401-mRNA-1"/>
    <property type="gene ID" value="SMUV_0000467401"/>
</dbReference>
<proteinExistence type="predicted"/>
<evidence type="ECO:0000313" key="1">
    <source>
        <dbReference type="Proteomes" id="UP000046393"/>
    </source>
</evidence>
<sequence>MSEKRSADKFIISAEDVVDYRSEEEIRSAAAAADSSLSQIFHTYGLYEQRVINRNIDTIGMHCSKANFIDDRKASEEVSTSTATVQRYG</sequence>